<dbReference type="EMBL" id="CM000914">
    <property type="protein sequence ID" value="EFG04186.2"/>
    <property type="molecule type" value="Genomic_DNA"/>
</dbReference>
<organism evidence="2 3">
    <name type="scientific">Streptomyces clavuligerus</name>
    <dbReference type="NCBI Taxonomy" id="1901"/>
    <lineage>
        <taxon>Bacteria</taxon>
        <taxon>Bacillati</taxon>
        <taxon>Actinomycetota</taxon>
        <taxon>Actinomycetes</taxon>
        <taxon>Kitasatosporales</taxon>
        <taxon>Streptomycetaceae</taxon>
        <taxon>Streptomyces</taxon>
    </lineage>
</organism>
<sequence length="93" mass="10408">MDRRLKGRSGRGVGSSCRTMARGDRHQKKDIESALKRAEAAGLKVTRDKGKHRWGFVICCPCNKNHVVYCTPQSAGDEGNKIDNFTNRHRGHS</sequence>
<feature type="region of interest" description="Disordered" evidence="1">
    <location>
        <begin position="1"/>
        <end position="29"/>
    </location>
</feature>
<accession>D5SJU3</accession>
<reference evidence="2 3" key="1">
    <citation type="journal article" date="2010" name="Genome Biol. Evol.">
        <title>The sequence of a 1.8-mb bacterial linear plasmid reveals a rich evolutionary reservoir of secondary metabolic pathways.</title>
        <authorList>
            <person name="Medema M.H."/>
            <person name="Trefzer A."/>
            <person name="Kovalchuk A."/>
            <person name="van den Berg M."/>
            <person name="Mueller U."/>
            <person name="Heijne W."/>
            <person name="Wu L."/>
            <person name="Alam M.T."/>
            <person name="Ronning C.M."/>
            <person name="Nierman W.C."/>
            <person name="Bovenberg R.A.L."/>
            <person name="Breitling R."/>
            <person name="Takano E."/>
        </authorList>
    </citation>
    <scope>NUCLEOTIDE SEQUENCE [LARGE SCALE GENOMIC DNA]</scope>
    <source>
        <strain evidence="3">ATCC 27064 / DSM 738 / JCM 4710 / NBRC 13307 / NCIMB 12785 / NRRL 3585 / VKM Ac-602</strain>
        <plasmid evidence="2">pSCL4</plasmid>
    </source>
</reference>
<evidence type="ECO:0000313" key="2">
    <source>
        <dbReference type="EMBL" id="EFG04186.2"/>
    </source>
</evidence>
<dbReference type="AlphaFoldDB" id="D5SJU3"/>
<protein>
    <submittedName>
        <fullName evidence="2">Uncharacterized protein</fullName>
    </submittedName>
</protein>
<keyword evidence="3" id="KW-1185">Reference proteome</keyword>
<keyword evidence="2" id="KW-0614">Plasmid</keyword>
<evidence type="ECO:0000313" key="3">
    <source>
        <dbReference type="Proteomes" id="UP000002357"/>
    </source>
</evidence>
<geneLocation type="plasmid" evidence="2 3">
    <name>pSCL4</name>
</geneLocation>
<evidence type="ECO:0000256" key="1">
    <source>
        <dbReference type="SAM" id="MobiDB-lite"/>
    </source>
</evidence>
<name>D5SJU3_STRCL</name>
<proteinExistence type="predicted"/>
<gene>
    <name evidence="2" type="ORF">SCLAV_p0699</name>
</gene>
<dbReference type="Proteomes" id="UP000002357">
    <property type="component" value="Plasmid pSCL4"/>
</dbReference>